<sequence length="597" mass="61904">MTLNVRALCALFFITLCLTSYAQCPTGNVTGDVTINSNCNITSGANYTITGNLTLNANLTLGAGAKLTVTGTLNNSYVGSATTRTISGGTVDVGTVNTGNNYTLNLSGTTLNVTNGYTGGYHGGLTMTNAVLDIGTSFSEGFQQGTITLNNSDISTGTTFATSGGGTQLSLTNGSSIDAGTSFSFTGGSGRTLTVNNSSINSGTNFTIGEQSGSNITNGSSLVVGGNFLNDNGADMILDNSTITLTSGNFMNDFQATILAQNGSDITLSNGNMNTEDQSSLIIDASDVYINGDMNNDFHAQLTVRNNGTLTVTGDFNNGLQPNGDPADQGYVDVDGGSVSIGGNLNNSAGSSIDIDGGGSFAVAGNVTNGNESTPASITVPDGTFSYGGTMSDPHSGVSASSGDSECADGCCGSGCAALPVSLITFDALQEDDQVLLSWSTATEKDNDYFTLERSTDGRTFQPIAQISGNGTSKVIQHYSFIDYLGFTSSSTSVYYRLSQTDYDGTFEWLRVIDLGQSAQVNRIQAFPNPAWQGDEIQIEGVTADMSWEIYALSGGLMARGSFISGNRINMQHYKPGTYLLKSFSGSASTTAKIIIR</sequence>
<feature type="chain" id="PRO_5046283766" evidence="1">
    <location>
        <begin position="23"/>
        <end position="597"/>
    </location>
</feature>
<dbReference type="RefSeq" id="WP_395415910.1">
    <property type="nucleotide sequence ID" value="NZ_JBIPKE010000009.1"/>
</dbReference>
<keyword evidence="1" id="KW-0732">Signal</keyword>
<accession>A0ABW7N617</accession>
<reference evidence="2 3" key="1">
    <citation type="journal article" date="2013" name="Int. J. Syst. Evol. Microbiol.">
        <title>Marinoscillum luteum sp. nov., isolated from marine sediment.</title>
        <authorList>
            <person name="Cha I.T."/>
            <person name="Park S.J."/>
            <person name="Kim S.J."/>
            <person name="Kim J.G."/>
            <person name="Jung M.Y."/>
            <person name="Shin K.S."/>
            <person name="Kwon K.K."/>
            <person name="Yang S.H."/>
            <person name="Seo Y.S."/>
            <person name="Rhee S.K."/>
        </authorList>
    </citation>
    <scope>NUCLEOTIDE SEQUENCE [LARGE SCALE GENOMIC DNA]</scope>
    <source>
        <strain evidence="2 3">KCTC 23939</strain>
    </source>
</reference>
<keyword evidence="3" id="KW-1185">Reference proteome</keyword>
<evidence type="ECO:0000256" key="1">
    <source>
        <dbReference type="SAM" id="SignalP"/>
    </source>
</evidence>
<evidence type="ECO:0000313" key="2">
    <source>
        <dbReference type="EMBL" id="MFH6982134.1"/>
    </source>
</evidence>
<dbReference type="Gene3D" id="2.160.20.20">
    <property type="match status" value="1"/>
</dbReference>
<feature type="signal peptide" evidence="1">
    <location>
        <begin position="1"/>
        <end position="22"/>
    </location>
</feature>
<dbReference type="Gene3D" id="2.60.40.10">
    <property type="entry name" value="Immunoglobulins"/>
    <property type="match status" value="1"/>
</dbReference>
<gene>
    <name evidence="2" type="ORF">ACHKAR_01725</name>
</gene>
<dbReference type="NCBIfam" id="TIGR04183">
    <property type="entry name" value="Por_Secre_tail"/>
    <property type="match status" value="1"/>
</dbReference>
<dbReference type="InterPro" id="IPR013783">
    <property type="entry name" value="Ig-like_fold"/>
</dbReference>
<evidence type="ECO:0000313" key="3">
    <source>
        <dbReference type="Proteomes" id="UP001610063"/>
    </source>
</evidence>
<protein>
    <submittedName>
        <fullName evidence="2">T9SS type A sorting domain-containing protein</fullName>
    </submittedName>
</protein>
<dbReference type="InterPro" id="IPR026444">
    <property type="entry name" value="Secre_tail"/>
</dbReference>
<proteinExistence type="predicted"/>
<comment type="caution">
    <text evidence="2">The sequence shown here is derived from an EMBL/GenBank/DDBJ whole genome shotgun (WGS) entry which is preliminary data.</text>
</comment>
<organism evidence="2 3">
    <name type="scientific">Marinoscillum luteum</name>
    <dbReference type="NCBI Taxonomy" id="861051"/>
    <lineage>
        <taxon>Bacteria</taxon>
        <taxon>Pseudomonadati</taxon>
        <taxon>Bacteroidota</taxon>
        <taxon>Cytophagia</taxon>
        <taxon>Cytophagales</taxon>
        <taxon>Reichenbachiellaceae</taxon>
        <taxon>Marinoscillum</taxon>
    </lineage>
</organism>
<name>A0ABW7N617_9BACT</name>
<dbReference type="Proteomes" id="UP001610063">
    <property type="component" value="Unassembled WGS sequence"/>
</dbReference>
<dbReference type="InterPro" id="IPR012332">
    <property type="entry name" value="Autotransporter_pectin_lyase_C"/>
</dbReference>
<dbReference type="EMBL" id="JBIPKE010000009">
    <property type="protein sequence ID" value="MFH6982134.1"/>
    <property type="molecule type" value="Genomic_DNA"/>
</dbReference>